<proteinExistence type="predicted"/>
<dbReference type="Proteomes" id="UP000245790">
    <property type="component" value="Unassembled WGS sequence"/>
</dbReference>
<dbReference type="AlphaFoldDB" id="A0A316FZ62"/>
<keyword evidence="2" id="KW-1185">Reference proteome</keyword>
<evidence type="ECO:0000313" key="1">
    <source>
        <dbReference type="EMBL" id="PWK52986.1"/>
    </source>
</evidence>
<gene>
    <name evidence="1" type="ORF">C8D97_104204</name>
</gene>
<comment type="caution">
    <text evidence="1">The sequence shown here is derived from an EMBL/GenBank/DDBJ whole genome shotgun (WGS) entry which is preliminary data.</text>
</comment>
<sequence length="101" mass="11345">MKLVAILLLLLAGAVAGVTYINHQNETQVYQFCSQMAAGNDETVIDQFLADSTLTEKESPDLTQRWVSHSDTVPLTDRYICQIFIEQQKIVELNVVKQGVF</sequence>
<name>A0A316FZ62_9GAMM</name>
<protein>
    <submittedName>
        <fullName evidence="1">Uncharacterized protein</fullName>
    </submittedName>
</protein>
<dbReference type="EMBL" id="QGGU01000004">
    <property type="protein sequence ID" value="PWK52986.1"/>
    <property type="molecule type" value="Genomic_DNA"/>
</dbReference>
<accession>A0A316FZ62</accession>
<organism evidence="1 2">
    <name type="scientific">Pleionea mediterranea</name>
    <dbReference type="NCBI Taxonomy" id="523701"/>
    <lineage>
        <taxon>Bacteria</taxon>
        <taxon>Pseudomonadati</taxon>
        <taxon>Pseudomonadota</taxon>
        <taxon>Gammaproteobacteria</taxon>
        <taxon>Oceanospirillales</taxon>
        <taxon>Pleioneaceae</taxon>
        <taxon>Pleionea</taxon>
    </lineage>
</organism>
<dbReference type="RefSeq" id="WP_109762959.1">
    <property type="nucleotide sequence ID" value="NZ_QGGU01000004.1"/>
</dbReference>
<reference evidence="1 2" key="1">
    <citation type="submission" date="2018-05" db="EMBL/GenBank/DDBJ databases">
        <title>Genomic Encyclopedia of Type Strains, Phase IV (KMG-IV): sequencing the most valuable type-strain genomes for metagenomic binning, comparative biology and taxonomic classification.</title>
        <authorList>
            <person name="Goeker M."/>
        </authorList>
    </citation>
    <scope>NUCLEOTIDE SEQUENCE [LARGE SCALE GENOMIC DNA]</scope>
    <source>
        <strain evidence="1 2">DSM 25350</strain>
    </source>
</reference>
<evidence type="ECO:0000313" key="2">
    <source>
        <dbReference type="Proteomes" id="UP000245790"/>
    </source>
</evidence>